<proteinExistence type="predicted"/>
<evidence type="ECO:0000256" key="1">
    <source>
        <dbReference type="SAM" id="SignalP"/>
    </source>
</evidence>
<dbReference type="RefSeq" id="WP_116016121.1">
    <property type="nucleotide sequence ID" value="NZ_QUOT01000001.1"/>
</dbReference>
<name>A0A3E0U3R8_9GAMM</name>
<feature type="signal peptide" evidence="1">
    <location>
        <begin position="1"/>
        <end position="19"/>
    </location>
</feature>
<keyword evidence="1" id="KW-0732">Signal</keyword>
<dbReference type="EMBL" id="QUOT01000001">
    <property type="protein sequence ID" value="REL31354.1"/>
    <property type="molecule type" value="Genomic_DNA"/>
</dbReference>
<organism evidence="2 3">
    <name type="scientific">Thalassotalea euphylliae</name>
    <dbReference type="NCBI Taxonomy" id="1655234"/>
    <lineage>
        <taxon>Bacteria</taxon>
        <taxon>Pseudomonadati</taxon>
        <taxon>Pseudomonadota</taxon>
        <taxon>Gammaproteobacteria</taxon>
        <taxon>Alteromonadales</taxon>
        <taxon>Colwelliaceae</taxon>
        <taxon>Thalassotalea</taxon>
    </lineage>
</organism>
<evidence type="ECO:0000313" key="2">
    <source>
        <dbReference type="EMBL" id="REL31354.1"/>
    </source>
</evidence>
<keyword evidence="3" id="KW-1185">Reference proteome</keyword>
<dbReference type="Proteomes" id="UP000256899">
    <property type="component" value="Unassembled WGS sequence"/>
</dbReference>
<accession>A0A3E0U3R8</accession>
<sequence>MTSKLIILLIALTAFASSACDDKSHRQFDFWIGHWQVTNSANDEVSNSKVSLINNGCGILEEYQTPSGFEGKSLNIYDQLSKRWHQTWIDNTGLLLQLDGEFKGNVMTLTGELIVPHNPPVMNKITWQRFSEEVVVQRWYTSKDNGETWELVFDGYYERVKPDN</sequence>
<feature type="chain" id="PRO_5017685316" evidence="1">
    <location>
        <begin position="20"/>
        <end position="164"/>
    </location>
</feature>
<dbReference type="AlphaFoldDB" id="A0A3E0U3R8"/>
<comment type="caution">
    <text evidence="2">The sequence shown here is derived from an EMBL/GenBank/DDBJ whole genome shotgun (WGS) entry which is preliminary data.</text>
</comment>
<gene>
    <name evidence="2" type="ORF">DXX94_11870</name>
</gene>
<dbReference type="PROSITE" id="PS51257">
    <property type="entry name" value="PROKAR_LIPOPROTEIN"/>
    <property type="match status" value="1"/>
</dbReference>
<evidence type="ECO:0000313" key="3">
    <source>
        <dbReference type="Proteomes" id="UP000256899"/>
    </source>
</evidence>
<reference evidence="3" key="1">
    <citation type="submission" date="2018-08" db="EMBL/GenBank/DDBJ databases">
        <title>Thalassotalea euphylliae genome.</title>
        <authorList>
            <person name="Summers S."/>
            <person name="Rice S.A."/>
            <person name="Freckelton M.L."/>
            <person name="Nedved B.T."/>
            <person name="Hadfield M.G."/>
        </authorList>
    </citation>
    <scope>NUCLEOTIDE SEQUENCE [LARGE SCALE GENOMIC DNA]</scope>
    <source>
        <strain evidence="3">H3</strain>
    </source>
</reference>
<protein>
    <submittedName>
        <fullName evidence="2">DUF1579 domain-containing protein</fullName>
    </submittedName>
</protein>